<keyword evidence="2" id="KW-1185">Reference proteome</keyword>
<gene>
    <name evidence="1" type="ORF">H2198_009064</name>
</gene>
<sequence length="159" mass="17633">MKALLINGTDDLKLPSTVQGYGEINMRKVLTPVQQAVAEIKSGKAASGYAQGTASRDEMDVQTFKATVPPQSAAGKKINLQVTLVYHDYQGDQIQNRMNLFVQTQRGKTETAPTTQDDNVHRIFMNDMTPGEVITIGVEPKLIFKKKAPWGVVWDHFEV</sequence>
<protein>
    <submittedName>
        <fullName evidence="1">Uncharacterized protein</fullName>
    </submittedName>
</protein>
<organism evidence="1 2">
    <name type="scientific">Neophaeococcomyces mojaviensis</name>
    <dbReference type="NCBI Taxonomy" id="3383035"/>
    <lineage>
        <taxon>Eukaryota</taxon>
        <taxon>Fungi</taxon>
        <taxon>Dikarya</taxon>
        <taxon>Ascomycota</taxon>
        <taxon>Pezizomycotina</taxon>
        <taxon>Eurotiomycetes</taxon>
        <taxon>Chaetothyriomycetidae</taxon>
        <taxon>Chaetothyriales</taxon>
        <taxon>Chaetothyriales incertae sedis</taxon>
        <taxon>Neophaeococcomyces</taxon>
    </lineage>
</organism>
<evidence type="ECO:0000313" key="2">
    <source>
        <dbReference type="Proteomes" id="UP001172386"/>
    </source>
</evidence>
<evidence type="ECO:0000313" key="1">
    <source>
        <dbReference type="EMBL" id="KAJ9651682.1"/>
    </source>
</evidence>
<proteinExistence type="predicted"/>
<dbReference type="EMBL" id="JAPDRQ010000241">
    <property type="protein sequence ID" value="KAJ9651682.1"/>
    <property type="molecule type" value="Genomic_DNA"/>
</dbReference>
<name>A0ACC2ZVS1_9EURO</name>
<comment type="caution">
    <text evidence="1">The sequence shown here is derived from an EMBL/GenBank/DDBJ whole genome shotgun (WGS) entry which is preliminary data.</text>
</comment>
<reference evidence="1" key="1">
    <citation type="submission" date="2022-10" db="EMBL/GenBank/DDBJ databases">
        <title>Culturing micro-colonial fungi from biological soil crusts in the Mojave desert and describing Neophaeococcomyces mojavensis, and introducing the new genera and species Taxawa tesnikishii.</title>
        <authorList>
            <person name="Kurbessoian T."/>
            <person name="Stajich J.E."/>
        </authorList>
    </citation>
    <scope>NUCLEOTIDE SEQUENCE</scope>
    <source>
        <strain evidence="1">JES_112</strain>
    </source>
</reference>
<dbReference type="Proteomes" id="UP001172386">
    <property type="component" value="Unassembled WGS sequence"/>
</dbReference>
<accession>A0ACC2ZVS1</accession>